<dbReference type="CDD" id="cd11660">
    <property type="entry name" value="SANT_TRF"/>
    <property type="match status" value="1"/>
</dbReference>
<dbReference type="AlphaFoldDB" id="A0AAD7XVZ9"/>
<feature type="region of interest" description="Disordered" evidence="1">
    <location>
        <begin position="375"/>
        <end position="415"/>
    </location>
</feature>
<organism evidence="2 3">
    <name type="scientific">Lichtheimia ornata</name>
    <dbReference type="NCBI Taxonomy" id="688661"/>
    <lineage>
        <taxon>Eukaryota</taxon>
        <taxon>Fungi</taxon>
        <taxon>Fungi incertae sedis</taxon>
        <taxon>Mucoromycota</taxon>
        <taxon>Mucoromycotina</taxon>
        <taxon>Mucoromycetes</taxon>
        <taxon>Mucorales</taxon>
        <taxon>Lichtheimiaceae</taxon>
        <taxon>Lichtheimia</taxon>
    </lineage>
</organism>
<evidence type="ECO:0000313" key="3">
    <source>
        <dbReference type="Proteomes" id="UP001234581"/>
    </source>
</evidence>
<feature type="compositionally biased region" description="Basic and acidic residues" evidence="1">
    <location>
        <begin position="394"/>
        <end position="405"/>
    </location>
</feature>
<feature type="region of interest" description="Disordered" evidence="1">
    <location>
        <begin position="216"/>
        <end position="243"/>
    </location>
</feature>
<name>A0AAD7XVZ9_9FUNG</name>
<proteinExistence type="predicted"/>
<keyword evidence="3" id="KW-1185">Reference proteome</keyword>
<dbReference type="Gene3D" id="1.10.10.60">
    <property type="entry name" value="Homeodomain-like"/>
    <property type="match status" value="1"/>
</dbReference>
<comment type="caution">
    <text evidence="2">The sequence shown here is derived from an EMBL/GenBank/DDBJ whole genome shotgun (WGS) entry which is preliminary data.</text>
</comment>
<feature type="compositionally biased region" description="Basic and acidic residues" evidence="1">
    <location>
        <begin position="268"/>
        <end position="277"/>
    </location>
</feature>
<feature type="compositionally biased region" description="Polar residues" evidence="1">
    <location>
        <begin position="448"/>
        <end position="473"/>
    </location>
</feature>
<dbReference type="RefSeq" id="XP_058343987.1">
    <property type="nucleotide sequence ID" value="XM_058485160.1"/>
</dbReference>
<evidence type="ECO:0008006" key="4">
    <source>
        <dbReference type="Google" id="ProtNLM"/>
    </source>
</evidence>
<dbReference type="SUPFAM" id="SSF46689">
    <property type="entry name" value="Homeodomain-like"/>
    <property type="match status" value="1"/>
</dbReference>
<dbReference type="InterPro" id="IPR009057">
    <property type="entry name" value="Homeodomain-like_sf"/>
</dbReference>
<accession>A0AAD7XVZ9</accession>
<dbReference type="GeneID" id="83212525"/>
<protein>
    <recommendedName>
        <fullName evidence="4">Myb-like domain-containing protein</fullName>
    </recommendedName>
</protein>
<sequence length="572" mass="65900">MTYATLLDQANETARRALAMYTNGDTIVDIPHEQVRAMDDELQALSNELCTSNIPESDLALSSHINDLDWIQSTIDHMNAAIFTTALWTTTDYAATTAFFRTVIPKQLHHRDDIINVYLEFVEQWAVVDTLRHSINQHTTREIIDKMKRRIECDLEYEDQLQLQRVRDAFMKKYEHPMCDLKALFDPKRVQRSWVHVLPIVLEAIDKKVKDLQHAKDHKGDDPIFSDDDSFDVDTTTNGDDESLKEELDELIDEYDDEMEDAIIEYDHGEEKDEESQHAATQRRPTNEDLERIDLQACCELQVYHDVIYDDDDITGWDIQGSDSTSLFPMRDEDIPSPYDYSPPGRPHTDLSRINEEGLSFSDNLSMSISQMDYTNSPMMENHDTANDPRSSSRYRDWSSDEAHDPLSTTLPSTTNYTLSTNVACHTRQLAGRGDIARGGTTRGHHPQQLTSSTSNAQQQEQKINNPRSTNVTVVPGIQRHRRRHRRNTPPIPPPLEDVSGLRKLNEYWTDEEISALDAGLRMYSRRWITIKAEFPDILRNRTNAQLREKARNIARQRRKEGSPLEHYEGCG</sequence>
<feature type="region of interest" description="Disordered" evidence="1">
    <location>
        <begin position="322"/>
        <end position="349"/>
    </location>
</feature>
<gene>
    <name evidence="2" type="ORF">O0I10_005112</name>
</gene>
<evidence type="ECO:0000313" key="2">
    <source>
        <dbReference type="EMBL" id="KAJ8659074.1"/>
    </source>
</evidence>
<feature type="region of interest" description="Disordered" evidence="1">
    <location>
        <begin position="434"/>
        <end position="498"/>
    </location>
</feature>
<feature type="compositionally biased region" description="Basic residues" evidence="1">
    <location>
        <begin position="479"/>
        <end position="488"/>
    </location>
</feature>
<dbReference type="EMBL" id="JARTCD010000020">
    <property type="protein sequence ID" value="KAJ8659074.1"/>
    <property type="molecule type" value="Genomic_DNA"/>
</dbReference>
<reference evidence="2 3" key="1">
    <citation type="submission" date="2023-03" db="EMBL/GenBank/DDBJ databases">
        <title>Genome sequence of Lichtheimia ornata CBS 291.66.</title>
        <authorList>
            <person name="Mohabir J.T."/>
            <person name="Shea T.P."/>
            <person name="Kurbessoian T."/>
            <person name="Berby B."/>
            <person name="Fontaine J."/>
            <person name="Livny J."/>
            <person name="Gnirke A."/>
            <person name="Stajich J.E."/>
            <person name="Cuomo C.A."/>
        </authorList>
    </citation>
    <scope>NUCLEOTIDE SEQUENCE [LARGE SCALE GENOMIC DNA]</scope>
    <source>
        <strain evidence="2">CBS 291.66</strain>
    </source>
</reference>
<evidence type="ECO:0000256" key="1">
    <source>
        <dbReference type="SAM" id="MobiDB-lite"/>
    </source>
</evidence>
<dbReference type="Proteomes" id="UP001234581">
    <property type="component" value="Unassembled WGS sequence"/>
</dbReference>
<feature type="region of interest" description="Disordered" evidence="1">
    <location>
        <begin position="268"/>
        <end position="288"/>
    </location>
</feature>